<dbReference type="Proteomes" id="UP001066276">
    <property type="component" value="Chromosome 3_1"/>
</dbReference>
<reference evidence="1" key="1">
    <citation type="journal article" date="2022" name="bioRxiv">
        <title>Sequencing and chromosome-scale assembly of the giantPleurodeles waltlgenome.</title>
        <authorList>
            <person name="Brown T."/>
            <person name="Elewa A."/>
            <person name="Iarovenko S."/>
            <person name="Subramanian E."/>
            <person name="Araus A.J."/>
            <person name="Petzold A."/>
            <person name="Susuki M."/>
            <person name="Suzuki K.-i.T."/>
            <person name="Hayashi T."/>
            <person name="Toyoda A."/>
            <person name="Oliveira C."/>
            <person name="Osipova E."/>
            <person name="Leigh N.D."/>
            <person name="Simon A."/>
            <person name="Yun M.H."/>
        </authorList>
    </citation>
    <scope>NUCLEOTIDE SEQUENCE</scope>
    <source>
        <strain evidence="1">20211129_DDA</strain>
        <tissue evidence="1">Liver</tissue>
    </source>
</reference>
<protein>
    <submittedName>
        <fullName evidence="1">Uncharacterized protein</fullName>
    </submittedName>
</protein>
<evidence type="ECO:0000313" key="1">
    <source>
        <dbReference type="EMBL" id="KAJ1188890.1"/>
    </source>
</evidence>
<comment type="caution">
    <text evidence="1">The sequence shown here is derived from an EMBL/GenBank/DDBJ whole genome shotgun (WGS) entry which is preliminary data.</text>
</comment>
<sequence>VDGGCVRVGCVGWRVVGEGAGQLVLGDFAPAAVGRWLDAVMFCDFLVGEVDAVVVGPVEFGGVAESD</sequence>
<dbReference type="AlphaFoldDB" id="A0AAV7UIQ7"/>
<accession>A0AAV7UIQ7</accession>
<dbReference type="EMBL" id="JANPWB010000005">
    <property type="protein sequence ID" value="KAJ1188890.1"/>
    <property type="molecule type" value="Genomic_DNA"/>
</dbReference>
<evidence type="ECO:0000313" key="2">
    <source>
        <dbReference type="Proteomes" id="UP001066276"/>
    </source>
</evidence>
<feature type="non-terminal residue" evidence="1">
    <location>
        <position position="1"/>
    </location>
</feature>
<name>A0AAV7UIQ7_PLEWA</name>
<keyword evidence="2" id="KW-1185">Reference proteome</keyword>
<gene>
    <name evidence="1" type="ORF">NDU88_005646</name>
</gene>
<organism evidence="1 2">
    <name type="scientific">Pleurodeles waltl</name>
    <name type="common">Iberian ribbed newt</name>
    <dbReference type="NCBI Taxonomy" id="8319"/>
    <lineage>
        <taxon>Eukaryota</taxon>
        <taxon>Metazoa</taxon>
        <taxon>Chordata</taxon>
        <taxon>Craniata</taxon>
        <taxon>Vertebrata</taxon>
        <taxon>Euteleostomi</taxon>
        <taxon>Amphibia</taxon>
        <taxon>Batrachia</taxon>
        <taxon>Caudata</taxon>
        <taxon>Salamandroidea</taxon>
        <taxon>Salamandridae</taxon>
        <taxon>Pleurodelinae</taxon>
        <taxon>Pleurodeles</taxon>
    </lineage>
</organism>
<feature type="non-terminal residue" evidence="1">
    <location>
        <position position="67"/>
    </location>
</feature>
<proteinExistence type="predicted"/>